<keyword evidence="4" id="KW-1185">Reference proteome</keyword>
<organism evidence="3 4">
    <name type="scientific">Dillenia turbinata</name>
    <dbReference type="NCBI Taxonomy" id="194707"/>
    <lineage>
        <taxon>Eukaryota</taxon>
        <taxon>Viridiplantae</taxon>
        <taxon>Streptophyta</taxon>
        <taxon>Embryophyta</taxon>
        <taxon>Tracheophyta</taxon>
        <taxon>Spermatophyta</taxon>
        <taxon>Magnoliopsida</taxon>
        <taxon>eudicotyledons</taxon>
        <taxon>Gunneridae</taxon>
        <taxon>Pentapetalae</taxon>
        <taxon>Dilleniales</taxon>
        <taxon>Dilleniaceae</taxon>
        <taxon>Dillenia</taxon>
    </lineage>
</organism>
<dbReference type="InterPro" id="IPR050923">
    <property type="entry name" value="Cell_Proc_Reg/RNA_Proc"/>
</dbReference>
<dbReference type="AlphaFoldDB" id="A0AAN8YV97"/>
<feature type="region of interest" description="Disordered" evidence="1">
    <location>
        <begin position="225"/>
        <end position="264"/>
    </location>
</feature>
<evidence type="ECO:0000313" key="3">
    <source>
        <dbReference type="EMBL" id="KAK6914057.1"/>
    </source>
</evidence>
<protein>
    <submittedName>
        <fullName evidence="3">Forkhead-associated (FHA) domain</fullName>
    </submittedName>
</protein>
<evidence type="ECO:0000259" key="2">
    <source>
        <dbReference type="PROSITE" id="PS50006"/>
    </source>
</evidence>
<feature type="region of interest" description="Disordered" evidence="1">
    <location>
        <begin position="306"/>
        <end position="334"/>
    </location>
</feature>
<comment type="caution">
    <text evidence="3">The sequence shown here is derived from an EMBL/GenBank/DDBJ whole genome shotgun (WGS) entry which is preliminary data.</text>
</comment>
<dbReference type="SMART" id="SM00240">
    <property type="entry name" value="FHA"/>
    <property type="match status" value="1"/>
</dbReference>
<dbReference type="InterPro" id="IPR000253">
    <property type="entry name" value="FHA_dom"/>
</dbReference>
<sequence>MEKTSTLKLIFDEGPREGETLEFNSKATRTVKVGRVVRGNTVSIRDAGISSKHLSVDFVSNKWKISDLGTSNGTFINGVSIPASKPSDLEEGDVVKIGEYTSFKVSIQDEESENQVRRNPRRRGAVPVEEKIEEAIERLNLGSQVENLVTRGRAKNIRASKEENLGLNKRCGDGERVESGGKMENLGNVVENKVKRGRGKKFADLKNEPEFEKCDDGDKLGILGNAGGNGVKGGRGKKNGDLENGPENESSRIHGKGRDLGLSQEQENVVEKLTLRSTRGSNNGLELNEKCDDGEKVGNLGNVVEKKARRGRPKRTQDLKNETVSSGVQDKDGDLGLSQQAENVVERISLRKTRSSKNDAEKVVGSSLVNVDNGNARGRTRRGQVLEDEKLESASVMALEDEKIVEEGETVADQENIVRATGKESVSSSVKESGGEVNEEPDLEKMTLGQWFDYLELNLPKQIRSVTEEMIFTMQQRAKQFHEFLLQQQDEKDYFLESHNEVLTSWKGSVPGMPSEPDIAYGYLICRIQST</sequence>
<feature type="compositionally biased region" description="Basic and acidic residues" evidence="1">
    <location>
        <begin position="249"/>
        <end position="259"/>
    </location>
</feature>
<reference evidence="3 4" key="1">
    <citation type="submission" date="2023-12" db="EMBL/GenBank/DDBJ databases">
        <title>A high-quality genome assembly for Dillenia turbinata (Dilleniales).</title>
        <authorList>
            <person name="Chanderbali A."/>
        </authorList>
    </citation>
    <scope>NUCLEOTIDE SEQUENCE [LARGE SCALE GENOMIC DNA]</scope>
    <source>
        <strain evidence="3">LSX21</strain>
        <tissue evidence="3">Leaf</tissue>
    </source>
</reference>
<dbReference type="InterPro" id="IPR008984">
    <property type="entry name" value="SMAD_FHA_dom_sf"/>
</dbReference>
<name>A0AAN8YV97_9MAGN</name>
<evidence type="ECO:0000313" key="4">
    <source>
        <dbReference type="Proteomes" id="UP001370490"/>
    </source>
</evidence>
<dbReference type="PROSITE" id="PS50006">
    <property type="entry name" value="FHA_DOMAIN"/>
    <property type="match status" value="1"/>
</dbReference>
<dbReference type="Proteomes" id="UP001370490">
    <property type="component" value="Unassembled WGS sequence"/>
</dbReference>
<proteinExistence type="predicted"/>
<gene>
    <name evidence="3" type="ORF">RJ641_021378</name>
</gene>
<dbReference type="SUPFAM" id="SSF49879">
    <property type="entry name" value="SMAD/FHA domain"/>
    <property type="match status" value="1"/>
</dbReference>
<dbReference type="Gene3D" id="2.60.200.20">
    <property type="match status" value="1"/>
</dbReference>
<dbReference type="Pfam" id="PF00498">
    <property type="entry name" value="FHA"/>
    <property type="match status" value="1"/>
</dbReference>
<accession>A0AAN8YV97</accession>
<feature type="domain" description="FHA" evidence="2">
    <location>
        <begin position="31"/>
        <end position="81"/>
    </location>
</feature>
<dbReference type="PANTHER" id="PTHR23308">
    <property type="entry name" value="NUCLEAR INHIBITOR OF PROTEIN PHOSPHATASE-1"/>
    <property type="match status" value="1"/>
</dbReference>
<dbReference type="EMBL" id="JBAMMX010000026">
    <property type="protein sequence ID" value="KAK6914057.1"/>
    <property type="molecule type" value="Genomic_DNA"/>
</dbReference>
<evidence type="ECO:0000256" key="1">
    <source>
        <dbReference type="SAM" id="MobiDB-lite"/>
    </source>
</evidence>